<proteinExistence type="predicted"/>
<name>A0ABV3DWD8_9ACTN</name>
<reference evidence="2 3" key="1">
    <citation type="submission" date="2024-06" db="EMBL/GenBank/DDBJ databases">
        <title>The Natural Products Discovery Center: Release of the First 8490 Sequenced Strains for Exploring Actinobacteria Biosynthetic Diversity.</title>
        <authorList>
            <person name="Kalkreuter E."/>
            <person name="Kautsar S.A."/>
            <person name="Yang D."/>
            <person name="Bader C.D."/>
            <person name="Teijaro C.N."/>
            <person name="Fluegel L."/>
            <person name="Davis C.M."/>
            <person name="Simpson J.R."/>
            <person name="Lauterbach L."/>
            <person name="Steele A.D."/>
            <person name="Gui C."/>
            <person name="Meng S."/>
            <person name="Li G."/>
            <person name="Viehrig K."/>
            <person name="Ye F."/>
            <person name="Su P."/>
            <person name="Kiefer A.F."/>
            <person name="Nichols A."/>
            <person name="Cepeda A.J."/>
            <person name="Yan W."/>
            <person name="Fan B."/>
            <person name="Jiang Y."/>
            <person name="Adhikari A."/>
            <person name="Zheng C.-J."/>
            <person name="Schuster L."/>
            <person name="Cowan T.M."/>
            <person name="Smanski M.J."/>
            <person name="Chevrette M.G."/>
            <person name="De Carvalho L.P.S."/>
            <person name="Shen B."/>
        </authorList>
    </citation>
    <scope>NUCLEOTIDE SEQUENCE [LARGE SCALE GENOMIC DNA]</scope>
    <source>
        <strain evidence="2 3">NPDC048946</strain>
    </source>
</reference>
<accession>A0ABV3DWD8</accession>
<sequence>MSDDQWYYCIKHSTVEQGAGCRANDRLGPYPTREAAAHALESASQRTREEDRKDEDWDN</sequence>
<feature type="region of interest" description="Disordered" evidence="1">
    <location>
        <begin position="36"/>
        <end position="59"/>
    </location>
</feature>
<dbReference type="Proteomes" id="UP001551482">
    <property type="component" value="Unassembled WGS sequence"/>
</dbReference>
<evidence type="ECO:0000313" key="3">
    <source>
        <dbReference type="Proteomes" id="UP001551482"/>
    </source>
</evidence>
<evidence type="ECO:0000256" key="1">
    <source>
        <dbReference type="SAM" id="MobiDB-lite"/>
    </source>
</evidence>
<dbReference type="EMBL" id="JBEZFP010000234">
    <property type="protein sequence ID" value="MEU8140069.1"/>
    <property type="molecule type" value="Genomic_DNA"/>
</dbReference>
<evidence type="ECO:0008006" key="4">
    <source>
        <dbReference type="Google" id="ProtNLM"/>
    </source>
</evidence>
<gene>
    <name evidence="2" type="ORF">AB0C36_42100</name>
</gene>
<organism evidence="2 3">
    <name type="scientific">Streptodolium elevatio</name>
    <dbReference type="NCBI Taxonomy" id="3157996"/>
    <lineage>
        <taxon>Bacteria</taxon>
        <taxon>Bacillati</taxon>
        <taxon>Actinomycetota</taxon>
        <taxon>Actinomycetes</taxon>
        <taxon>Kitasatosporales</taxon>
        <taxon>Streptomycetaceae</taxon>
        <taxon>Streptodolium</taxon>
    </lineage>
</organism>
<feature type="compositionally biased region" description="Basic and acidic residues" evidence="1">
    <location>
        <begin position="46"/>
        <end position="59"/>
    </location>
</feature>
<evidence type="ECO:0000313" key="2">
    <source>
        <dbReference type="EMBL" id="MEU8140069.1"/>
    </source>
</evidence>
<dbReference type="RefSeq" id="WP_358364832.1">
    <property type="nucleotide sequence ID" value="NZ_JBEZFP010000234.1"/>
</dbReference>
<comment type="caution">
    <text evidence="2">The sequence shown here is derived from an EMBL/GenBank/DDBJ whole genome shotgun (WGS) entry which is preliminary data.</text>
</comment>
<protein>
    <recommendedName>
        <fullName evidence="4">SPOR domain-containing protein</fullName>
    </recommendedName>
</protein>
<keyword evidence="3" id="KW-1185">Reference proteome</keyword>